<dbReference type="EMBL" id="JH432085">
    <property type="status" value="NOT_ANNOTATED_CDS"/>
    <property type="molecule type" value="Genomic_DNA"/>
</dbReference>
<dbReference type="PROSITE" id="PS50283">
    <property type="entry name" value="NA_SOLUT_SYMP_3"/>
    <property type="match status" value="1"/>
</dbReference>
<evidence type="ECO:0000256" key="7">
    <source>
        <dbReference type="ARBA" id="ARBA00023053"/>
    </source>
</evidence>
<feature type="transmembrane region" description="Helical" evidence="12">
    <location>
        <begin position="381"/>
        <end position="401"/>
    </location>
</feature>
<feature type="transmembrane region" description="Helical" evidence="12">
    <location>
        <begin position="83"/>
        <end position="107"/>
    </location>
</feature>
<keyword evidence="3" id="KW-0813">Transport</keyword>
<accession>T1JCV0</accession>
<dbReference type="PANTHER" id="PTHR42985">
    <property type="entry name" value="SODIUM-COUPLED MONOCARBOXYLATE TRANSPORTER"/>
    <property type="match status" value="1"/>
</dbReference>
<feature type="transmembrane region" description="Helical" evidence="12">
    <location>
        <begin position="128"/>
        <end position="148"/>
    </location>
</feature>
<comment type="subcellular location">
    <subcellularLocation>
        <location evidence="1">Cell membrane</location>
        <topology evidence="1">Multi-pass membrane protein</topology>
    </subcellularLocation>
</comment>
<feature type="transmembrane region" description="Helical" evidence="12">
    <location>
        <begin position="407"/>
        <end position="428"/>
    </location>
</feature>
<dbReference type="PhylomeDB" id="T1JCV0"/>
<name>T1JCV0_STRMM</name>
<proteinExistence type="inferred from homology"/>
<dbReference type="PANTHER" id="PTHR42985:SF40">
    <property type="entry name" value="LD47995P-RELATED"/>
    <property type="match status" value="1"/>
</dbReference>
<keyword evidence="9 12" id="KW-0472">Membrane</keyword>
<dbReference type="InterPro" id="IPR038377">
    <property type="entry name" value="Na/Glc_symporter_sf"/>
</dbReference>
<evidence type="ECO:0008006" key="15">
    <source>
        <dbReference type="Google" id="ProtNLM"/>
    </source>
</evidence>
<feature type="transmembrane region" description="Helical" evidence="12">
    <location>
        <begin position="188"/>
        <end position="206"/>
    </location>
</feature>
<evidence type="ECO:0000256" key="2">
    <source>
        <dbReference type="ARBA" id="ARBA00006434"/>
    </source>
</evidence>
<feature type="transmembrane region" description="Helical" evidence="12">
    <location>
        <begin position="526"/>
        <end position="547"/>
    </location>
</feature>
<dbReference type="GO" id="GO:0006814">
    <property type="term" value="P:sodium ion transport"/>
    <property type="evidence" value="ECO:0007669"/>
    <property type="project" value="UniProtKB-KW"/>
</dbReference>
<dbReference type="STRING" id="126957.T1JCV0"/>
<feature type="transmembrane region" description="Helical" evidence="12">
    <location>
        <begin position="160"/>
        <end position="176"/>
    </location>
</feature>
<dbReference type="InterPro" id="IPR001734">
    <property type="entry name" value="Na/solute_symporter"/>
</dbReference>
<evidence type="ECO:0000256" key="3">
    <source>
        <dbReference type="ARBA" id="ARBA00022448"/>
    </source>
</evidence>
<feature type="transmembrane region" description="Helical" evidence="12">
    <location>
        <begin position="239"/>
        <end position="256"/>
    </location>
</feature>
<feature type="transmembrane region" description="Helical" evidence="12">
    <location>
        <begin position="277"/>
        <end position="300"/>
    </location>
</feature>
<keyword evidence="10" id="KW-0739">Sodium transport</keyword>
<feature type="transmembrane region" description="Helical" evidence="12">
    <location>
        <begin position="51"/>
        <end position="71"/>
    </location>
</feature>
<sequence>MAAKTSFGVVDYVVFGIMLLISAAIGVYYRFTGGKQKSNKEYLLADKNMNVIPVGFSLMASFMSAITLLGVSSENYVYGTQFVIINFSYIFGTFIAAYLYLPVFFHLQVTSAYEYLELRFGKITRRTASGAFILQMVLYMSIVLYAPALALNAVTGIEKWISIVAVGLVCTFYSTVGGMKAVLWTDLFQALLMFAAVFTVIIAGLVEFKGFSAIWDIADRGKRIEFFNFNPDPTVRHTVWTQMFGGIFVYTSLYGVNQAQIQRLMTVKTLKKSQTALFLNWPILTVLSLTTSFSGLVIYAKYHDCDPLLTKHISAPDQLLPLFVMDFLSQTPGVAGLFVSGIFSGALSTVSSAVNSLAAVTLEDFIKPIIRTDFSERKLSFISQALALSYGLICVALAFVAEQLGGVLQASLTIFGLVGGPLLGLFSLGMFFPKSNEKGALAGLITSLILCFWIGFGATYTRPYNPILPQSDSGCFVNNSSEISELLFNVTNISESVFMNASSTVHSILDPSEKNKNILYVYRLSYMWMAPIGFTITFVVGLIVSLLTGGNETNPDLLSPPIAKYQKRAQEQYSSVAINGEELSQLSKIHEENHY</sequence>
<evidence type="ECO:0000256" key="5">
    <source>
        <dbReference type="ARBA" id="ARBA00022692"/>
    </source>
</evidence>
<dbReference type="InterPro" id="IPR051163">
    <property type="entry name" value="Sodium:Solute_Symporter_SSF"/>
</dbReference>
<reference evidence="14" key="1">
    <citation type="submission" date="2011-05" db="EMBL/GenBank/DDBJ databases">
        <authorList>
            <person name="Richards S.R."/>
            <person name="Qu J."/>
            <person name="Jiang H."/>
            <person name="Jhangiani S.N."/>
            <person name="Agravi P."/>
            <person name="Goodspeed R."/>
            <person name="Gross S."/>
            <person name="Mandapat C."/>
            <person name="Jackson L."/>
            <person name="Mathew T."/>
            <person name="Pu L."/>
            <person name="Thornton R."/>
            <person name="Saada N."/>
            <person name="Wilczek-Boney K.B."/>
            <person name="Lee S."/>
            <person name="Kovar C."/>
            <person name="Wu Y."/>
            <person name="Scherer S.E."/>
            <person name="Worley K.C."/>
            <person name="Muzny D.M."/>
            <person name="Gibbs R."/>
        </authorList>
    </citation>
    <scope>NUCLEOTIDE SEQUENCE</scope>
    <source>
        <strain evidence="14">Brora</strain>
    </source>
</reference>
<keyword evidence="4" id="KW-1003">Cell membrane</keyword>
<organism evidence="13 14">
    <name type="scientific">Strigamia maritima</name>
    <name type="common">European centipede</name>
    <name type="synonym">Geophilus maritimus</name>
    <dbReference type="NCBI Taxonomy" id="126957"/>
    <lineage>
        <taxon>Eukaryota</taxon>
        <taxon>Metazoa</taxon>
        <taxon>Ecdysozoa</taxon>
        <taxon>Arthropoda</taxon>
        <taxon>Myriapoda</taxon>
        <taxon>Chilopoda</taxon>
        <taxon>Pleurostigmophora</taxon>
        <taxon>Geophilomorpha</taxon>
        <taxon>Linotaeniidae</taxon>
        <taxon>Strigamia</taxon>
    </lineage>
</organism>
<dbReference type="GO" id="GO:0005886">
    <property type="term" value="C:plasma membrane"/>
    <property type="evidence" value="ECO:0007669"/>
    <property type="project" value="UniProtKB-SubCell"/>
</dbReference>
<evidence type="ECO:0000256" key="6">
    <source>
        <dbReference type="ARBA" id="ARBA00022989"/>
    </source>
</evidence>
<evidence type="ECO:0000256" key="12">
    <source>
        <dbReference type="SAM" id="Phobius"/>
    </source>
</evidence>
<reference evidence="13" key="2">
    <citation type="submission" date="2015-02" db="UniProtKB">
        <authorList>
            <consortium name="EnsemblMetazoa"/>
        </authorList>
    </citation>
    <scope>IDENTIFICATION</scope>
</reference>
<feature type="transmembrane region" description="Helical" evidence="12">
    <location>
        <begin position="440"/>
        <end position="460"/>
    </location>
</feature>
<dbReference type="Proteomes" id="UP000014500">
    <property type="component" value="Unassembled WGS sequence"/>
</dbReference>
<dbReference type="AlphaFoldDB" id="T1JCV0"/>
<feature type="transmembrane region" description="Helical" evidence="12">
    <location>
        <begin position="12"/>
        <end position="31"/>
    </location>
</feature>
<dbReference type="OMA" id="MAQFFNS"/>
<evidence type="ECO:0000256" key="1">
    <source>
        <dbReference type="ARBA" id="ARBA00004651"/>
    </source>
</evidence>
<keyword evidence="14" id="KW-1185">Reference proteome</keyword>
<dbReference type="EnsemblMetazoa" id="SMAR011620-RA">
    <property type="protein sequence ID" value="SMAR011620-PA"/>
    <property type="gene ID" value="SMAR011620"/>
</dbReference>
<keyword evidence="8" id="KW-0406">Ion transport</keyword>
<dbReference type="eggNOG" id="KOG2349">
    <property type="taxonomic scope" value="Eukaryota"/>
</dbReference>
<keyword evidence="5 12" id="KW-0812">Transmembrane</keyword>
<evidence type="ECO:0000256" key="8">
    <source>
        <dbReference type="ARBA" id="ARBA00023065"/>
    </source>
</evidence>
<dbReference type="Gene3D" id="1.20.1730.10">
    <property type="entry name" value="Sodium/glucose cotransporter"/>
    <property type="match status" value="1"/>
</dbReference>
<evidence type="ECO:0000256" key="11">
    <source>
        <dbReference type="RuleBase" id="RU362091"/>
    </source>
</evidence>
<feature type="transmembrane region" description="Helical" evidence="12">
    <location>
        <begin position="334"/>
        <end position="360"/>
    </location>
</feature>
<comment type="similarity">
    <text evidence="2 11">Belongs to the sodium:solute symporter (SSF) (TC 2.A.21) family.</text>
</comment>
<keyword evidence="6 12" id="KW-1133">Transmembrane helix</keyword>
<evidence type="ECO:0000313" key="14">
    <source>
        <dbReference type="Proteomes" id="UP000014500"/>
    </source>
</evidence>
<evidence type="ECO:0000256" key="10">
    <source>
        <dbReference type="ARBA" id="ARBA00023201"/>
    </source>
</evidence>
<dbReference type="GO" id="GO:0015293">
    <property type="term" value="F:symporter activity"/>
    <property type="evidence" value="ECO:0007669"/>
    <property type="project" value="TreeGrafter"/>
</dbReference>
<keyword evidence="7" id="KW-0915">Sodium</keyword>
<dbReference type="NCBIfam" id="TIGR00813">
    <property type="entry name" value="sss"/>
    <property type="match status" value="1"/>
</dbReference>
<evidence type="ECO:0000256" key="9">
    <source>
        <dbReference type="ARBA" id="ARBA00023136"/>
    </source>
</evidence>
<dbReference type="CDD" id="cd11492">
    <property type="entry name" value="SLC5sbd_NIS-SMVT"/>
    <property type="match status" value="1"/>
</dbReference>
<evidence type="ECO:0000256" key="4">
    <source>
        <dbReference type="ARBA" id="ARBA00022475"/>
    </source>
</evidence>
<evidence type="ECO:0000313" key="13">
    <source>
        <dbReference type="EnsemblMetazoa" id="SMAR011620-PA"/>
    </source>
</evidence>
<dbReference type="Pfam" id="PF00474">
    <property type="entry name" value="SSF"/>
    <property type="match status" value="1"/>
</dbReference>
<protein>
    <recommendedName>
        <fullName evidence="15">Sodium-dependent multivitamin transporter</fullName>
    </recommendedName>
</protein>
<dbReference type="HOGENOM" id="CLU_018808_11_1_1"/>